<dbReference type="STRING" id="1314783.A0A165LK03"/>
<sequence>MASSARDTLADVSELVMIILSFIDIRSLARSARVCRRWKEIALDLLWREVDDLHRLMSKLCPFGKPMRKMAGGRTLLSYKYKRRISKQDWERFSPYANRVRRLVFDERSAKYRTKVIDNIAFFDISGTKPDRLGGVLPNLQSLVWHVHNPESQFKAITFMHHTVREFDVQIHPTVHAGKDIDFIWQIGSRMPELTHLTLRLGGPLQQLEDHFCRLFERLPKLQKVVLPRCGSTTSVIEGLSRLTYLREISLGEPDESGIGDTMNTEHFSPILHEGAFPSLRCMSFSALLPAAMQFVDSPGFPANLSRLYVHVTSTVEANILRGFFSMVAKRCAGLVDLVVDFVICPNIALTTPAPPIETRPSISTFRPLFSCRHIASFEFRWDYPLCLQDCDMEEFASAWPRLEYLMLNAEAVIESTPSTLTLGALVPFASRCARLRHLGIYINADAAPSYMIDAPFNALQNLSVGASNITAADPVALFLSQLCSPYCEIMSGFRWPDAYGIALDNAGILDERRTKICEFCVRWNEVMKVLPVVIRARMEERDRVAFRTVQHEAGSPRQMTPVIWEATINGSPQEGT</sequence>
<dbReference type="Pfam" id="PF12937">
    <property type="entry name" value="F-box-like"/>
    <property type="match status" value="1"/>
</dbReference>
<dbReference type="Proteomes" id="UP000076727">
    <property type="component" value="Unassembled WGS sequence"/>
</dbReference>
<dbReference type="PANTHER" id="PTHR16134">
    <property type="entry name" value="F-BOX/TPR REPEAT PROTEIN POF3"/>
    <property type="match status" value="1"/>
</dbReference>
<dbReference type="AlphaFoldDB" id="A0A165LK03"/>
<keyword evidence="3" id="KW-1185">Reference proteome</keyword>
<evidence type="ECO:0000313" key="2">
    <source>
        <dbReference type="EMBL" id="KZT64519.1"/>
    </source>
</evidence>
<dbReference type="SUPFAM" id="SSF81383">
    <property type="entry name" value="F-box domain"/>
    <property type="match status" value="1"/>
</dbReference>
<dbReference type="EMBL" id="KV429126">
    <property type="protein sequence ID" value="KZT64519.1"/>
    <property type="molecule type" value="Genomic_DNA"/>
</dbReference>
<gene>
    <name evidence="2" type="ORF">DAEQUDRAFT_698593</name>
</gene>
<evidence type="ECO:0000259" key="1">
    <source>
        <dbReference type="Pfam" id="PF12937"/>
    </source>
</evidence>
<protein>
    <recommendedName>
        <fullName evidence="1">F-box domain-containing protein</fullName>
    </recommendedName>
</protein>
<reference evidence="2 3" key="1">
    <citation type="journal article" date="2016" name="Mol. Biol. Evol.">
        <title>Comparative Genomics of Early-Diverging Mushroom-Forming Fungi Provides Insights into the Origins of Lignocellulose Decay Capabilities.</title>
        <authorList>
            <person name="Nagy L.G."/>
            <person name="Riley R."/>
            <person name="Tritt A."/>
            <person name="Adam C."/>
            <person name="Daum C."/>
            <person name="Floudas D."/>
            <person name="Sun H."/>
            <person name="Yadav J.S."/>
            <person name="Pangilinan J."/>
            <person name="Larsson K.H."/>
            <person name="Matsuura K."/>
            <person name="Barry K."/>
            <person name="Labutti K."/>
            <person name="Kuo R."/>
            <person name="Ohm R.A."/>
            <person name="Bhattacharya S.S."/>
            <person name="Shirouzu T."/>
            <person name="Yoshinaga Y."/>
            <person name="Martin F.M."/>
            <person name="Grigoriev I.V."/>
            <person name="Hibbett D.S."/>
        </authorList>
    </citation>
    <scope>NUCLEOTIDE SEQUENCE [LARGE SCALE GENOMIC DNA]</scope>
    <source>
        <strain evidence="2 3">L-15889</strain>
    </source>
</reference>
<proteinExistence type="predicted"/>
<dbReference type="PANTHER" id="PTHR16134:SF119">
    <property type="entry name" value="AT02038P-RELATED"/>
    <property type="match status" value="1"/>
</dbReference>
<accession>A0A165LK03</accession>
<name>A0A165LK03_9APHY</name>
<dbReference type="SUPFAM" id="SSF52047">
    <property type="entry name" value="RNI-like"/>
    <property type="match status" value="1"/>
</dbReference>
<feature type="domain" description="F-box" evidence="1">
    <location>
        <begin position="14"/>
        <end position="50"/>
    </location>
</feature>
<dbReference type="Gene3D" id="3.80.10.10">
    <property type="entry name" value="Ribonuclease Inhibitor"/>
    <property type="match status" value="1"/>
</dbReference>
<dbReference type="InterPro" id="IPR032675">
    <property type="entry name" value="LRR_dom_sf"/>
</dbReference>
<dbReference type="InterPro" id="IPR036047">
    <property type="entry name" value="F-box-like_dom_sf"/>
</dbReference>
<dbReference type="Gene3D" id="1.20.1280.50">
    <property type="match status" value="1"/>
</dbReference>
<dbReference type="OrthoDB" id="2447803at2759"/>
<evidence type="ECO:0000313" key="3">
    <source>
        <dbReference type="Proteomes" id="UP000076727"/>
    </source>
</evidence>
<dbReference type="InterPro" id="IPR001810">
    <property type="entry name" value="F-box_dom"/>
</dbReference>
<organism evidence="2 3">
    <name type="scientific">Daedalea quercina L-15889</name>
    <dbReference type="NCBI Taxonomy" id="1314783"/>
    <lineage>
        <taxon>Eukaryota</taxon>
        <taxon>Fungi</taxon>
        <taxon>Dikarya</taxon>
        <taxon>Basidiomycota</taxon>
        <taxon>Agaricomycotina</taxon>
        <taxon>Agaricomycetes</taxon>
        <taxon>Polyporales</taxon>
        <taxon>Fomitopsis</taxon>
    </lineage>
</organism>